<dbReference type="InterPro" id="IPR036188">
    <property type="entry name" value="FAD/NAD-bd_sf"/>
</dbReference>
<dbReference type="Pfam" id="PF00743">
    <property type="entry name" value="FMO-like"/>
    <property type="match status" value="1"/>
</dbReference>
<keyword evidence="8" id="KW-1185">Reference proteome</keyword>
<evidence type="ECO:0000313" key="6">
    <source>
        <dbReference type="EMBL" id="CAF1195109.1"/>
    </source>
</evidence>
<dbReference type="GO" id="GO:0050661">
    <property type="term" value="F:NADP binding"/>
    <property type="evidence" value="ECO:0007669"/>
    <property type="project" value="InterPro"/>
</dbReference>
<dbReference type="SUPFAM" id="SSF51905">
    <property type="entry name" value="FAD/NAD(P)-binding domain"/>
    <property type="match status" value="2"/>
</dbReference>
<comment type="similarity">
    <text evidence="5">Belongs to the FMO family.</text>
</comment>
<dbReference type="EMBL" id="CAJNOQ010008361">
    <property type="protein sequence ID" value="CAF1195109.1"/>
    <property type="molecule type" value="Genomic_DNA"/>
</dbReference>
<protein>
    <recommendedName>
        <fullName evidence="5">Flavin-containing monooxygenase</fullName>
        <ecNumber evidence="5">1.-.-.-</ecNumber>
    </recommendedName>
</protein>
<dbReference type="GO" id="GO:0004499">
    <property type="term" value="F:N,N-dimethylaniline monooxygenase activity"/>
    <property type="evidence" value="ECO:0007669"/>
    <property type="project" value="InterPro"/>
</dbReference>
<evidence type="ECO:0000256" key="3">
    <source>
        <dbReference type="ARBA" id="ARBA00022827"/>
    </source>
</evidence>
<evidence type="ECO:0000256" key="4">
    <source>
        <dbReference type="ARBA" id="ARBA00023002"/>
    </source>
</evidence>
<evidence type="ECO:0000313" key="7">
    <source>
        <dbReference type="EMBL" id="CAF3959541.1"/>
    </source>
</evidence>
<keyword evidence="2 5" id="KW-0285">Flavoprotein</keyword>
<sequence length="497" mass="58626">MKKLKFVLNSDISGGLGLSIKLKQLNMNDYIVLERRESVGGVWHDNKYPGCACDVPSNLYSFSFEPYSKWNHTFARQHEIRKYLEYLTDKHNLRPKIQFNAKVTEAQWLDDQNQWKVTIDNGRHFYSRFLVSAHGSLSDAHIPRDINGIDQFKGNMFHSAEWDMTYDLKGKRVAVIGTASSALQLVPVIQKEVKQLYVFQRTPQWIIPVADRKIIDFEKKLYERLPLIQQVIRAIIFWMRETTVLSFAYQWPNKMLSEHLVKYFLSKQVKDPELRKKLTPKWELGCKRVLFSSDWYSALQESNLKLVTDSIKQINEHSILTTNGDNYDLDTIIWSTGFKVRECPIHIRGLGDISINEQWKHSKQAYKCITVLNFPNLFFLVGPNTGVVHNSVIWMIESQITYILETIEYMKQNHFNKFLVKQQAFQQYNDYLQVQLKKSVWQLSSKSQSRDTISPNTRTWPGFAWSYRFMTRRFDHENYDLFYNKDQIGTLKHKKCI</sequence>
<keyword evidence="3 5" id="KW-0274">FAD</keyword>
<comment type="caution">
    <text evidence="6">The sequence shown here is derived from an EMBL/GenBank/DDBJ whole genome shotgun (WGS) entry which is preliminary data.</text>
</comment>
<comment type="cofactor">
    <cofactor evidence="5">
        <name>FAD</name>
        <dbReference type="ChEBI" id="CHEBI:57692"/>
    </cofactor>
</comment>
<evidence type="ECO:0000256" key="1">
    <source>
        <dbReference type="ARBA" id="ARBA00010139"/>
    </source>
</evidence>
<accession>A0A814W1Y5</accession>
<dbReference type="Proteomes" id="UP000663829">
    <property type="component" value="Unassembled WGS sequence"/>
</dbReference>
<dbReference type="GO" id="GO:0050660">
    <property type="term" value="F:flavin adenine dinucleotide binding"/>
    <property type="evidence" value="ECO:0007669"/>
    <property type="project" value="InterPro"/>
</dbReference>
<evidence type="ECO:0000256" key="2">
    <source>
        <dbReference type="ARBA" id="ARBA00022630"/>
    </source>
</evidence>
<gene>
    <name evidence="6" type="ORF">GPM918_LOCUS23417</name>
    <name evidence="7" type="ORF">SRO942_LOCUS23416</name>
</gene>
<dbReference type="EC" id="1.-.-.-" evidence="5"/>
<dbReference type="Gene3D" id="3.50.50.60">
    <property type="entry name" value="FAD/NAD(P)-binding domain"/>
    <property type="match status" value="2"/>
</dbReference>
<proteinExistence type="inferred from homology"/>
<name>A0A814W1Y5_9BILA</name>
<dbReference type="AlphaFoldDB" id="A0A814W1Y5"/>
<dbReference type="InterPro" id="IPR051209">
    <property type="entry name" value="FAD-bind_Monooxygenase_sf"/>
</dbReference>
<dbReference type="EMBL" id="CAJOBC010008362">
    <property type="protein sequence ID" value="CAF3959541.1"/>
    <property type="molecule type" value="Genomic_DNA"/>
</dbReference>
<dbReference type="InterPro" id="IPR020946">
    <property type="entry name" value="Flavin_mOase-like"/>
</dbReference>
<keyword evidence="5" id="KW-0503">Monooxygenase</keyword>
<keyword evidence="4 5" id="KW-0560">Oxidoreductase</keyword>
<dbReference type="PANTHER" id="PTHR42877:SF4">
    <property type="entry name" value="FAD_NAD(P)-BINDING DOMAIN-CONTAINING PROTEIN-RELATED"/>
    <property type="match status" value="1"/>
</dbReference>
<dbReference type="Proteomes" id="UP000681722">
    <property type="component" value="Unassembled WGS sequence"/>
</dbReference>
<comment type="similarity">
    <text evidence="1">Belongs to the FAD-binding monooxygenase family.</text>
</comment>
<evidence type="ECO:0000313" key="8">
    <source>
        <dbReference type="Proteomes" id="UP000663829"/>
    </source>
</evidence>
<evidence type="ECO:0000256" key="5">
    <source>
        <dbReference type="RuleBase" id="RU361177"/>
    </source>
</evidence>
<organism evidence="6 8">
    <name type="scientific">Didymodactylos carnosus</name>
    <dbReference type="NCBI Taxonomy" id="1234261"/>
    <lineage>
        <taxon>Eukaryota</taxon>
        <taxon>Metazoa</taxon>
        <taxon>Spiralia</taxon>
        <taxon>Gnathifera</taxon>
        <taxon>Rotifera</taxon>
        <taxon>Eurotatoria</taxon>
        <taxon>Bdelloidea</taxon>
        <taxon>Philodinida</taxon>
        <taxon>Philodinidae</taxon>
        <taxon>Didymodactylos</taxon>
    </lineage>
</organism>
<dbReference type="OrthoDB" id="66881at2759"/>
<dbReference type="PANTHER" id="PTHR42877">
    <property type="entry name" value="L-ORNITHINE N(5)-MONOOXYGENASE-RELATED"/>
    <property type="match status" value="1"/>
</dbReference>
<reference evidence="6" key="1">
    <citation type="submission" date="2021-02" db="EMBL/GenBank/DDBJ databases">
        <authorList>
            <person name="Nowell W R."/>
        </authorList>
    </citation>
    <scope>NUCLEOTIDE SEQUENCE</scope>
</reference>